<dbReference type="Proteomes" id="UP000310458">
    <property type="component" value="Unassembled WGS sequence"/>
</dbReference>
<dbReference type="CDD" id="cd14748">
    <property type="entry name" value="PBP2_UgpB"/>
    <property type="match status" value="1"/>
</dbReference>
<dbReference type="AlphaFoldDB" id="A0A5R9B882"/>
<name>A0A5R9B882_9MICC</name>
<keyword evidence="2" id="KW-1185">Reference proteome</keyword>
<evidence type="ECO:0000313" key="1">
    <source>
        <dbReference type="EMBL" id="TLP93837.1"/>
    </source>
</evidence>
<dbReference type="PROSITE" id="PS51257">
    <property type="entry name" value="PROKAR_LIPOPROTEIN"/>
    <property type="match status" value="1"/>
</dbReference>
<accession>A0A5R9B882</accession>
<dbReference type="InterPro" id="IPR006059">
    <property type="entry name" value="SBP"/>
</dbReference>
<organism evidence="1 2">
    <name type="scientific">Nesterenkonia salmonea</name>
    <dbReference type="NCBI Taxonomy" id="1804987"/>
    <lineage>
        <taxon>Bacteria</taxon>
        <taxon>Bacillati</taxon>
        <taxon>Actinomycetota</taxon>
        <taxon>Actinomycetes</taxon>
        <taxon>Micrococcales</taxon>
        <taxon>Micrococcaceae</taxon>
        <taxon>Nesterenkonia</taxon>
    </lineage>
</organism>
<dbReference type="EMBL" id="VAVZ01000040">
    <property type="protein sequence ID" value="TLP93837.1"/>
    <property type="molecule type" value="Genomic_DNA"/>
</dbReference>
<reference evidence="1 2" key="1">
    <citation type="submission" date="2019-05" db="EMBL/GenBank/DDBJ databases">
        <title>Nesterenkonia sp. GY074 isolated from the Southern Atlantic Ocean.</title>
        <authorList>
            <person name="Zhang G."/>
        </authorList>
    </citation>
    <scope>NUCLEOTIDE SEQUENCE [LARGE SCALE GENOMIC DNA]</scope>
    <source>
        <strain evidence="1 2">GY074</strain>
    </source>
</reference>
<gene>
    <name evidence="1" type="ORF">FEF26_12765</name>
</gene>
<proteinExistence type="predicted"/>
<dbReference type="Pfam" id="PF13416">
    <property type="entry name" value="SBP_bac_8"/>
    <property type="match status" value="1"/>
</dbReference>
<dbReference type="OrthoDB" id="9811951at2"/>
<dbReference type="SUPFAM" id="SSF53850">
    <property type="entry name" value="Periplasmic binding protein-like II"/>
    <property type="match status" value="1"/>
</dbReference>
<dbReference type="RefSeq" id="WP_138253925.1">
    <property type="nucleotide sequence ID" value="NZ_VAVZ01000040.1"/>
</dbReference>
<evidence type="ECO:0000313" key="2">
    <source>
        <dbReference type="Proteomes" id="UP000310458"/>
    </source>
</evidence>
<dbReference type="PANTHER" id="PTHR43649:SF30">
    <property type="entry name" value="ABC TRANSPORTER SUBSTRATE-BINDING PROTEIN"/>
    <property type="match status" value="1"/>
</dbReference>
<dbReference type="PANTHER" id="PTHR43649">
    <property type="entry name" value="ARABINOSE-BINDING PROTEIN-RELATED"/>
    <property type="match status" value="1"/>
</dbReference>
<sequence length="427" mass="46060">MLHRRSLTMTAAITTAALALTACGEDAGGEDDVVSIDFYYPIAVGGPLESVIDGYIEQFNDEHEDYEVTAVYSGDYEQTRASVQSAAQAGNSPGLTVLGANELLSVHEAGIITPIGEIVEDQEWFDSFYEPFMGDSTLPDGTVASIPFQRSTVVMYWNKELFDAAGLDPEVPPETWEEMVEFGEQAQDAGADWGVQIPSTSWGVWMLEAMTIQNGSMLWDPETGTDVAFDDPATVTALQNWADLQADGLEPSGTVDWGTLPTEFSNGATAMIWTTTGQLTNISENAQFDFGVAPLPAQEQAGSPTGGGNLYVMDGIADEQQEAAVALARFLSSPEIQSDWGVESGYVAPLDAAWETEPLASYAEEFPQAAVAREQLAVAEPEFGVYRRQEVFDVMANSIEAVMGGADVDSELEQAQQQADSILDEYR</sequence>
<protein>
    <submittedName>
        <fullName evidence="1">ABC transporter substrate-binding protein</fullName>
    </submittedName>
</protein>
<dbReference type="Gene3D" id="3.40.190.10">
    <property type="entry name" value="Periplasmic binding protein-like II"/>
    <property type="match status" value="2"/>
</dbReference>
<comment type="caution">
    <text evidence="1">The sequence shown here is derived from an EMBL/GenBank/DDBJ whole genome shotgun (WGS) entry which is preliminary data.</text>
</comment>
<dbReference type="InterPro" id="IPR050490">
    <property type="entry name" value="Bact_solute-bd_prot1"/>
</dbReference>